<evidence type="ECO:0000313" key="2">
    <source>
        <dbReference type="Proteomes" id="UP001221838"/>
    </source>
</evidence>
<dbReference type="RefSeq" id="WP_272142809.1">
    <property type="nucleotide sequence ID" value="NZ_JAQNDM010000002.1"/>
</dbReference>
<name>A0ABT5DG89_9BACT</name>
<organism evidence="1 2">
    <name type="scientific">Stigmatella ashevillensis</name>
    <dbReference type="NCBI Taxonomy" id="2995309"/>
    <lineage>
        <taxon>Bacteria</taxon>
        <taxon>Pseudomonadati</taxon>
        <taxon>Myxococcota</taxon>
        <taxon>Myxococcia</taxon>
        <taxon>Myxococcales</taxon>
        <taxon>Cystobacterineae</taxon>
        <taxon>Archangiaceae</taxon>
        <taxon>Stigmatella</taxon>
    </lineage>
</organism>
<accession>A0ABT5DG89</accession>
<proteinExistence type="predicted"/>
<reference evidence="1 2" key="1">
    <citation type="submission" date="2022-11" db="EMBL/GenBank/DDBJ databases">
        <title>Minimal conservation of predation-associated metabolite biosynthetic gene clusters underscores biosynthetic potential of Myxococcota including descriptions for ten novel species: Archangium lansinium sp. nov., Myxococcus landrumus sp. nov., Nannocystis bai.</title>
        <authorList>
            <person name="Ahearne A."/>
            <person name="Stevens C."/>
            <person name="Dowd S."/>
        </authorList>
    </citation>
    <scope>NUCLEOTIDE SEQUENCE [LARGE SCALE GENOMIC DNA]</scope>
    <source>
        <strain evidence="1 2">NCWAL01</strain>
    </source>
</reference>
<keyword evidence="2" id="KW-1185">Reference proteome</keyword>
<dbReference type="Proteomes" id="UP001221838">
    <property type="component" value="Unassembled WGS sequence"/>
</dbReference>
<protein>
    <submittedName>
        <fullName evidence="1">Uncharacterized protein</fullName>
    </submittedName>
</protein>
<gene>
    <name evidence="1" type="ORF">POL68_29685</name>
</gene>
<comment type="caution">
    <text evidence="1">The sequence shown here is derived from an EMBL/GenBank/DDBJ whole genome shotgun (WGS) entry which is preliminary data.</text>
</comment>
<dbReference type="EMBL" id="JAQNDM010000002">
    <property type="protein sequence ID" value="MDC0712672.1"/>
    <property type="molecule type" value="Genomic_DNA"/>
</dbReference>
<evidence type="ECO:0000313" key="1">
    <source>
        <dbReference type="EMBL" id="MDC0712672.1"/>
    </source>
</evidence>
<sequence length="60" mass="6931">MWFLYELLTERRLPLEDVTQGRLSATQKASYFSTLTEDEIQALEQVIQEHLLLHSGARPG</sequence>